<dbReference type="GO" id="GO:0010073">
    <property type="term" value="P:meristem maintenance"/>
    <property type="evidence" value="ECO:0007669"/>
    <property type="project" value="InterPro"/>
</dbReference>
<reference evidence="3" key="1">
    <citation type="submission" date="2018-02" db="EMBL/GenBank/DDBJ databases">
        <authorList>
            <person name="Cohen D.B."/>
            <person name="Kent A.D."/>
        </authorList>
    </citation>
    <scope>NUCLEOTIDE SEQUENCE</scope>
</reference>
<evidence type="ECO:0000313" key="3">
    <source>
        <dbReference type="EMBL" id="SPC88648.1"/>
    </source>
</evidence>
<evidence type="ECO:0000256" key="1">
    <source>
        <dbReference type="SAM" id="MobiDB-lite"/>
    </source>
</evidence>
<feature type="domain" description="Aminotransferase-like plant mobile" evidence="2">
    <location>
        <begin position="77"/>
        <end position="418"/>
    </location>
</feature>
<dbReference type="InterPro" id="IPR044824">
    <property type="entry name" value="MAIN-like"/>
</dbReference>
<dbReference type="PANTHER" id="PTHR46033">
    <property type="entry name" value="PROTEIN MAIN-LIKE 2"/>
    <property type="match status" value="1"/>
</dbReference>
<dbReference type="EMBL" id="OIVN01001009">
    <property type="protein sequence ID" value="SPC88648.1"/>
    <property type="molecule type" value="Genomic_DNA"/>
</dbReference>
<dbReference type="PANTHER" id="PTHR46033:SF16">
    <property type="entry name" value="AMINOTRANSFERASE-LIKE PLANT MOBILE DOMAIN-CONTAINING PROTEIN"/>
    <property type="match status" value="1"/>
</dbReference>
<proteinExistence type="predicted"/>
<evidence type="ECO:0000259" key="2">
    <source>
        <dbReference type="Pfam" id="PF10536"/>
    </source>
</evidence>
<dbReference type="Pfam" id="PF10536">
    <property type="entry name" value="PMD"/>
    <property type="match status" value="1"/>
</dbReference>
<feature type="compositionally biased region" description="Basic and acidic residues" evidence="1">
    <location>
        <begin position="486"/>
        <end position="500"/>
    </location>
</feature>
<feature type="compositionally biased region" description="Basic residues" evidence="1">
    <location>
        <begin position="501"/>
        <end position="526"/>
    </location>
</feature>
<dbReference type="AlphaFoldDB" id="A0A2N9FN57"/>
<protein>
    <recommendedName>
        <fullName evidence="2">Aminotransferase-like plant mobile domain-containing protein</fullName>
    </recommendedName>
</protein>
<feature type="region of interest" description="Disordered" evidence="1">
    <location>
        <begin position="476"/>
        <end position="592"/>
    </location>
</feature>
<organism evidence="3">
    <name type="scientific">Fagus sylvatica</name>
    <name type="common">Beechnut</name>
    <dbReference type="NCBI Taxonomy" id="28930"/>
    <lineage>
        <taxon>Eukaryota</taxon>
        <taxon>Viridiplantae</taxon>
        <taxon>Streptophyta</taxon>
        <taxon>Embryophyta</taxon>
        <taxon>Tracheophyta</taxon>
        <taxon>Spermatophyta</taxon>
        <taxon>Magnoliopsida</taxon>
        <taxon>eudicotyledons</taxon>
        <taxon>Gunneridae</taxon>
        <taxon>Pentapetalae</taxon>
        <taxon>rosids</taxon>
        <taxon>fabids</taxon>
        <taxon>Fagales</taxon>
        <taxon>Fagaceae</taxon>
        <taxon>Fagus</taxon>
    </lineage>
</organism>
<feature type="compositionally biased region" description="Low complexity" evidence="1">
    <location>
        <begin position="542"/>
        <end position="557"/>
    </location>
</feature>
<feature type="region of interest" description="Disordered" evidence="1">
    <location>
        <begin position="604"/>
        <end position="625"/>
    </location>
</feature>
<sequence length="1015" mass="112312">MTSTEAVVDAPMAPLSVPGEAAPRGSLLYLRQSQQPRERASFSLWWTRGMRSPLYSLANPSISLLLQKIRIGQSRGNTEPLREVLRRWCPSTHTFFFAWGELTVTLEDIANHWMLPILGEHSFSGIKLSAEEEEVAAALRRHSSTRINSWPALFVHREEISVRRATFILYWLCKCIFGNSLYYAINTLYIPLAVKISTSHCFPLAPLFLGHLYSQLDLFHDCEVEGDSCHILLAAFNITVLQTFFWEHSVNYLFVAKDKVTAWSKFSDLPQCFLDRFPDFRDNLPLVYRWVDLKTHDHDLVAALDFEDNVLLRPYGDDYPDFACVSVFSWFNQPTSLIYDLGVEDHRSLAYLSAVSPGWLPILSATSVAFVPYYPQRVKRQFGLDQDVSTGPQEAITSSPDFAPFIKSRAFAHWEGEVNRIMVPSGHRFGFNTPSMNCLLAATNSCYGGSMGGWIVYTTHLPEGWRKSVNIVKERLIMPSKRGKGNKRDAPVDPAVEKGSKKPAHSPKKTPPKKTKAGKKRRKSGKKSVTLRPSKGQKKAGTSSSSPDEEQSSTTPTRSPPKKKKSVVPPPLSSAATRTRSKSGFKHTSLDRSGDAVVVVEDSDTITDDVPTSSSGGSDPLTAAVDQGEDLGKSFADSFEADVGSAEGNADDMLKANKLNIKFADLTRHDLAIVAHAGHSFENGRDGDDAVDSDAILLSFSVPQTILTSGVTGSGASIAYVMEGISLFGATPRLSAILASGFIIPASRFVGSESATDLGVTPEIRSNVDNAIDHGMQAKSTSASAAATPADSEHLDNIDSSPTRCNLVREPKTLRQEVHFSCHTQLSDRQELLRSSRSLNQKMTPWHKEHSNGLRSQDHILQTQARLCARPVPLENRQRKLSDGTKNVEIRHRELGQKRARTGTRFEKKRAGSKTHFSSRTAAFARRVFPARNKLIREPGCVGKIMTPATTWNSRFADSIPRLTGIFIGKVHKNSSDTPTSGSHNSLVQTPIHANFISLERGRREISEDMLHDPF</sequence>
<feature type="compositionally biased region" description="Low complexity" evidence="1">
    <location>
        <begin position="778"/>
        <end position="790"/>
    </location>
</feature>
<dbReference type="InterPro" id="IPR019557">
    <property type="entry name" value="AminoTfrase-like_pln_mobile"/>
</dbReference>
<name>A0A2N9FN57_FAGSY</name>
<feature type="region of interest" description="Disordered" evidence="1">
    <location>
        <begin position="778"/>
        <end position="804"/>
    </location>
</feature>
<accession>A0A2N9FN57</accession>
<gene>
    <name evidence="3" type="ORF">FSB_LOCUS16530</name>
</gene>